<organism evidence="1 2">
    <name type="scientific">Roseibium alexandrii (strain DSM 17067 / NCIMB 14079 / DFL-11)</name>
    <name type="common">Labrenzia alexandrii</name>
    <dbReference type="NCBI Taxonomy" id="244592"/>
    <lineage>
        <taxon>Bacteria</taxon>
        <taxon>Pseudomonadati</taxon>
        <taxon>Pseudomonadota</taxon>
        <taxon>Alphaproteobacteria</taxon>
        <taxon>Hyphomicrobiales</taxon>
        <taxon>Stappiaceae</taxon>
        <taxon>Roseibium</taxon>
    </lineage>
</organism>
<sequence>MIKILAHDITNDVTIIDTGFGLWVRYGLNQEPVDDINEAVEVYNKNVAHALGAKGWFVHD</sequence>
<evidence type="ECO:0000313" key="2">
    <source>
        <dbReference type="Proteomes" id="UP000004703"/>
    </source>
</evidence>
<name>A0A5E8GSX8_ROSAD</name>
<protein>
    <submittedName>
        <fullName evidence="1">Uncharacterized protein</fullName>
    </submittedName>
</protein>
<dbReference type="EMBL" id="ACCU02000003">
    <property type="protein sequence ID" value="EEE42848.1"/>
    <property type="molecule type" value="Genomic_DNA"/>
</dbReference>
<accession>A0A5E8GSX8</accession>
<dbReference type="Proteomes" id="UP000004703">
    <property type="component" value="Chromosome"/>
</dbReference>
<evidence type="ECO:0000313" key="1">
    <source>
        <dbReference type="EMBL" id="EEE42848.1"/>
    </source>
</evidence>
<reference evidence="1 2" key="2">
    <citation type="submission" date="2013-04" db="EMBL/GenBank/DDBJ databases">
        <authorList>
            <person name="Fiebig A."/>
            <person name="Pradella S."/>
            <person name="Wagner-Doebler I."/>
        </authorList>
    </citation>
    <scope>NUCLEOTIDE SEQUENCE [LARGE SCALE GENOMIC DNA]</scope>
    <source>
        <strain evidence="2">DSM 17067 / NCIMB 14079 / DFL-11</strain>
    </source>
</reference>
<dbReference type="AlphaFoldDB" id="A0A5E8GSX8"/>
<dbReference type="RefSeq" id="WP_008191352.1">
    <property type="nucleotide sequence ID" value="NZ_CM011002.1"/>
</dbReference>
<comment type="caution">
    <text evidence="1">The sequence shown here is derived from an EMBL/GenBank/DDBJ whole genome shotgun (WGS) entry which is preliminary data.</text>
</comment>
<reference evidence="1 2" key="1">
    <citation type="submission" date="2008-01" db="EMBL/GenBank/DDBJ databases">
        <authorList>
            <person name="Wagner-Dobler I."/>
            <person name="Ferriera S."/>
            <person name="Johnson J."/>
            <person name="Kravitz S."/>
            <person name="Beeson K."/>
            <person name="Sutton G."/>
            <person name="Rogers Y.-H."/>
            <person name="Friedman R."/>
            <person name="Frazier M."/>
            <person name="Venter J.C."/>
        </authorList>
    </citation>
    <scope>NUCLEOTIDE SEQUENCE [LARGE SCALE GENOMIC DNA]</scope>
    <source>
        <strain evidence="2">DSM 17067 / NCIMB 14079 / DFL-11</strain>
    </source>
</reference>
<proteinExistence type="predicted"/>
<gene>
    <name evidence="1" type="ORF">SADFL11_PLAS20</name>
</gene>